<dbReference type="PROSITE" id="PS50234">
    <property type="entry name" value="VWFA"/>
    <property type="match status" value="1"/>
</dbReference>
<dbReference type="VEuPathDB" id="FungiDB:A1Q1_00643"/>
<sequence length="366" mass="38464">MKFLGVSILATAAFAAPLQARGTAGQVCDNPGRVVSLVLDSSSSTEDTDPNRLRIQGGLELLDYLTSASEATEKNKADTVSIVSFDQAAKLEYPQGDPNDVARAKLSAIDSVGMTKIYRGIRLGLDQILKSNPGNRGGLILFTDGQDTSLEEAVEQINRATAAGVRVSIGHTSVDEKQAAANQGGLSGIISEVGRWFSGPPKNGLVTPLDERISQAALASGGTVSVLTSQEAQKEFVQQVIKNGITNNDGKCSGNDIGESGGPLINNVHSLGLCSKNAEAVFTYSPKSQSEELTFEVNLHSKESTVNIDATFINKATGQTSTIAINKNNLFGELKGAATAGQECEKPVCMCKCDTPGAKPMPKFEL</sequence>
<comment type="caution">
    <text evidence="3">The sequence shown here is derived from an EMBL/GenBank/DDBJ whole genome shotgun (WGS) entry which is preliminary data.</text>
</comment>
<dbReference type="Gene3D" id="3.40.50.410">
    <property type="entry name" value="von Willebrand factor, type A domain"/>
    <property type="match status" value="1"/>
</dbReference>
<dbReference type="InterPro" id="IPR002035">
    <property type="entry name" value="VWF_A"/>
</dbReference>
<dbReference type="CDD" id="cd00198">
    <property type="entry name" value="vWFA"/>
    <property type="match status" value="1"/>
</dbReference>
<feature type="domain" description="VWFA" evidence="2">
    <location>
        <begin position="34"/>
        <end position="167"/>
    </location>
</feature>
<dbReference type="Proteomes" id="UP000002748">
    <property type="component" value="Unassembled WGS sequence"/>
</dbReference>
<reference evidence="3 4" key="1">
    <citation type="journal article" date="2012" name="Eukaryot. Cell">
        <title>Draft genome sequence of CBS 2479, the standard type strain of Trichosporon asahii.</title>
        <authorList>
            <person name="Yang R.Y."/>
            <person name="Li H.T."/>
            <person name="Zhu H."/>
            <person name="Zhou G.P."/>
            <person name="Wang M."/>
            <person name="Wang L."/>
        </authorList>
    </citation>
    <scope>NUCLEOTIDE SEQUENCE [LARGE SCALE GENOMIC DNA]</scope>
    <source>
        <strain evidence="4">ATCC 90039 / CBS 2479 / JCM 2466 / KCTC 7840 / NCYC 2677 / UAMH 7654</strain>
    </source>
</reference>
<keyword evidence="1" id="KW-0732">Signal</keyword>
<dbReference type="AlphaFoldDB" id="J5TBV1"/>
<evidence type="ECO:0000313" key="4">
    <source>
        <dbReference type="Proteomes" id="UP000002748"/>
    </source>
</evidence>
<feature type="signal peptide" evidence="1">
    <location>
        <begin position="1"/>
        <end position="15"/>
    </location>
</feature>
<protein>
    <recommendedName>
        <fullName evidence="2">VWFA domain-containing protein</fullName>
    </recommendedName>
</protein>
<proteinExistence type="predicted"/>
<feature type="chain" id="PRO_5012067880" description="VWFA domain-containing protein" evidence="1">
    <location>
        <begin position="16"/>
        <end position="366"/>
    </location>
</feature>
<dbReference type="Pfam" id="PF13519">
    <property type="entry name" value="VWA_2"/>
    <property type="match status" value="1"/>
</dbReference>
<dbReference type="InterPro" id="IPR036465">
    <property type="entry name" value="vWFA_dom_sf"/>
</dbReference>
<dbReference type="GeneID" id="25984157"/>
<evidence type="ECO:0000259" key="2">
    <source>
        <dbReference type="PROSITE" id="PS50234"/>
    </source>
</evidence>
<organism evidence="3 4">
    <name type="scientific">Trichosporon asahii var. asahii (strain ATCC 90039 / CBS 2479 / JCM 2466 / KCTC 7840 / NBRC 103889/ NCYC 2677 / UAMH 7654)</name>
    <name type="common">Yeast</name>
    <dbReference type="NCBI Taxonomy" id="1186058"/>
    <lineage>
        <taxon>Eukaryota</taxon>
        <taxon>Fungi</taxon>
        <taxon>Dikarya</taxon>
        <taxon>Basidiomycota</taxon>
        <taxon>Agaricomycotina</taxon>
        <taxon>Tremellomycetes</taxon>
        <taxon>Trichosporonales</taxon>
        <taxon>Trichosporonaceae</taxon>
        <taxon>Trichosporon</taxon>
    </lineage>
</organism>
<accession>J5TBV1</accession>
<dbReference type="OrthoDB" id="301415at2759"/>
<evidence type="ECO:0000256" key="1">
    <source>
        <dbReference type="SAM" id="SignalP"/>
    </source>
</evidence>
<evidence type="ECO:0000313" key="3">
    <source>
        <dbReference type="EMBL" id="EJT50176.1"/>
    </source>
</evidence>
<gene>
    <name evidence="3" type="ORF">A1Q1_00643</name>
</gene>
<dbReference type="HOGENOM" id="CLU_035170_0_0_1"/>
<dbReference type="EMBL" id="ALBS01000126">
    <property type="protein sequence ID" value="EJT50176.1"/>
    <property type="molecule type" value="Genomic_DNA"/>
</dbReference>
<name>J5TBV1_TRIAS</name>
<dbReference type="KEGG" id="tasa:A1Q1_00643"/>
<dbReference type="SUPFAM" id="SSF53300">
    <property type="entry name" value="vWA-like"/>
    <property type="match status" value="1"/>
</dbReference>
<dbReference type="RefSeq" id="XP_014181433.1">
    <property type="nucleotide sequence ID" value="XM_014325958.1"/>
</dbReference>